<dbReference type="InterPro" id="IPR008422">
    <property type="entry name" value="KN_HD"/>
</dbReference>
<keyword evidence="4 7" id="KW-0238">DNA-binding</keyword>
<proteinExistence type="inferred from homology"/>
<dbReference type="GO" id="GO:0005667">
    <property type="term" value="C:transcription regulator complex"/>
    <property type="evidence" value="ECO:0007669"/>
    <property type="project" value="TreeGrafter"/>
</dbReference>
<evidence type="ECO:0000256" key="1">
    <source>
        <dbReference type="ARBA" id="ARBA00004123"/>
    </source>
</evidence>
<evidence type="ECO:0000256" key="6">
    <source>
        <dbReference type="ARBA" id="ARBA00023242"/>
    </source>
</evidence>
<dbReference type="Proteomes" id="UP000095280">
    <property type="component" value="Unplaced"/>
</dbReference>
<feature type="DNA-binding region" description="Homeobox" evidence="7">
    <location>
        <begin position="407"/>
        <end position="447"/>
    </location>
</feature>
<dbReference type="AlphaFoldDB" id="A0A1I8F835"/>
<evidence type="ECO:0000256" key="7">
    <source>
        <dbReference type="PROSITE-ProRule" id="PRU00108"/>
    </source>
</evidence>
<dbReference type="PANTHER" id="PTHR10390:SF12">
    <property type="entry name" value="HOMEOBOX PROTEIN SIX6"/>
    <property type="match status" value="1"/>
</dbReference>
<dbReference type="CDD" id="cd00086">
    <property type="entry name" value="homeodomain"/>
    <property type="match status" value="1"/>
</dbReference>
<dbReference type="InterPro" id="IPR009057">
    <property type="entry name" value="Homeodomain-like_sf"/>
</dbReference>
<evidence type="ECO:0000256" key="5">
    <source>
        <dbReference type="ARBA" id="ARBA00023155"/>
    </source>
</evidence>
<sequence>RSAASENEVIQGCSTFCPHRLFIDTSLPATVREFLIIGLGQLRRLCEQPRPQVGRGNGESCPEPSPVYAGQAVPSIRNSGLKKDIEAASAKNLCFPIGWAGRFMRQREPQRVNGDFLATRFHGCIRRSIQPDQLINNEISMALSANVCVAGQRGCQVQQERDGSGGATTRAPGKKLRSAGLPFMFHGGLHLPTDFRRSASNPLECLGRNEGRGKFICGARSGAYWENPSSAAKGAAKPSLSGSRQGHYVRGGASKVIIRDGQAVIISGRLTVIIRGASKVIIRRAPQGSLVQGPPRVGRVCETLEESGDIERLGRFLWSLPANPLLWEALNPCYHLMELHHFGKESHAKLQTLWLEAHYLEAEKLRAARFGPVDKYRVRKKYPMPRTIWDGEQKTHCFKERTRGFAARVDPYPNPAKKRGAGLGTGLTPTQVGNWFKNRRQRDRAAAAKN</sequence>
<name>A0A1I8F835_9PLAT</name>
<evidence type="ECO:0000313" key="11">
    <source>
        <dbReference type="WBParaSite" id="maker-unitig_24279-snap-gene-0.2-mRNA-1"/>
    </source>
</evidence>
<accession>A0A1I8F835</accession>
<feature type="region of interest" description="Disordered" evidence="8">
    <location>
        <begin position="409"/>
        <end position="432"/>
    </location>
</feature>
<keyword evidence="6 7" id="KW-0539">Nucleus</keyword>
<evidence type="ECO:0000313" key="10">
    <source>
        <dbReference type="Proteomes" id="UP000095280"/>
    </source>
</evidence>
<feature type="domain" description="Homeobox" evidence="9">
    <location>
        <begin position="405"/>
        <end position="446"/>
    </location>
</feature>
<keyword evidence="5 7" id="KW-0371">Homeobox</keyword>
<organism evidence="10 11">
    <name type="scientific">Macrostomum lignano</name>
    <dbReference type="NCBI Taxonomy" id="282301"/>
    <lineage>
        <taxon>Eukaryota</taxon>
        <taxon>Metazoa</taxon>
        <taxon>Spiralia</taxon>
        <taxon>Lophotrochozoa</taxon>
        <taxon>Platyhelminthes</taxon>
        <taxon>Rhabditophora</taxon>
        <taxon>Macrostomorpha</taxon>
        <taxon>Macrostomida</taxon>
        <taxon>Macrostomidae</taxon>
        <taxon>Macrostomum</taxon>
    </lineage>
</organism>
<dbReference type="GO" id="GO:0000981">
    <property type="term" value="F:DNA-binding transcription factor activity, RNA polymerase II-specific"/>
    <property type="evidence" value="ECO:0007669"/>
    <property type="project" value="TreeGrafter"/>
</dbReference>
<dbReference type="WBParaSite" id="maker-unitig_24279-snap-gene-0.2-mRNA-1">
    <property type="protein sequence ID" value="maker-unitig_24279-snap-gene-0.2-mRNA-1"/>
    <property type="gene ID" value="maker-unitig_24279-snap-gene-0.2"/>
</dbReference>
<comment type="similarity">
    <text evidence="2">Belongs to the SIX/Sine oculis homeobox family.</text>
</comment>
<dbReference type="PROSITE" id="PS50071">
    <property type="entry name" value="HOMEOBOX_2"/>
    <property type="match status" value="1"/>
</dbReference>
<keyword evidence="3" id="KW-0217">Developmental protein</keyword>
<evidence type="ECO:0000256" key="2">
    <source>
        <dbReference type="ARBA" id="ARBA00008161"/>
    </source>
</evidence>
<evidence type="ECO:0000256" key="8">
    <source>
        <dbReference type="SAM" id="MobiDB-lite"/>
    </source>
</evidence>
<dbReference type="Pfam" id="PF05920">
    <property type="entry name" value="Homeobox_KN"/>
    <property type="match status" value="1"/>
</dbReference>
<protein>
    <submittedName>
        <fullName evidence="11">Homeobox domain-containing protein</fullName>
    </submittedName>
</protein>
<evidence type="ECO:0000256" key="3">
    <source>
        <dbReference type="ARBA" id="ARBA00022473"/>
    </source>
</evidence>
<dbReference type="GO" id="GO:0000978">
    <property type="term" value="F:RNA polymerase II cis-regulatory region sequence-specific DNA binding"/>
    <property type="evidence" value="ECO:0007669"/>
    <property type="project" value="TreeGrafter"/>
</dbReference>
<dbReference type="Pfam" id="PF16878">
    <property type="entry name" value="SIX1_SD"/>
    <property type="match status" value="1"/>
</dbReference>
<dbReference type="FunFam" id="1.10.10.60:FF:000046">
    <property type="entry name" value="SIX homeobox 3"/>
    <property type="match status" value="1"/>
</dbReference>
<dbReference type="Gene3D" id="1.10.10.60">
    <property type="entry name" value="Homeodomain-like"/>
    <property type="match status" value="1"/>
</dbReference>
<dbReference type="GO" id="GO:0005634">
    <property type="term" value="C:nucleus"/>
    <property type="evidence" value="ECO:0007669"/>
    <property type="project" value="UniProtKB-SubCell"/>
</dbReference>
<dbReference type="GO" id="GO:0001654">
    <property type="term" value="P:eye development"/>
    <property type="evidence" value="ECO:0007669"/>
    <property type="project" value="TreeGrafter"/>
</dbReference>
<comment type="subcellular location">
    <subcellularLocation>
        <location evidence="1 7">Nucleus</location>
    </subcellularLocation>
</comment>
<dbReference type="InterPro" id="IPR001356">
    <property type="entry name" value="HD"/>
</dbReference>
<reference evidence="11" key="1">
    <citation type="submission" date="2016-11" db="UniProtKB">
        <authorList>
            <consortium name="WormBaseParasite"/>
        </authorList>
    </citation>
    <scope>IDENTIFICATION</scope>
</reference>
<evidence type="ECO:0000256" key="4">
    <source>
        <dbReference type="ARBA" id="ARBA00023125"/>
    </source>
</evidence>
<dbReference type="InterPro" id="IPR031701">
    <property type="entry name" value="SIX1_SD"/>
</dbReference>
<evidence type="ECO:0000259" key="9">
    <source>
        <dbReference type="PROSITE" id="PS50071"/>
    </source>
</evidence>
<keyword evidence="10" id="KW-1185">Reference proteome</keyword>
<dbReference type="SUPFAM" id="SSF46689">
    <property type="entry name" value="Homeodomain-like"/>
    <property type="match status" value="1"/>
</dbReference>
<dbReference type="PANTHER" id="PTHR10390">
    <property type="entry name" value="HOMEOBOX PROTEIN SIX"/>
    <property type="match status" value="1"/>
</dbReference>